<protein>
    <recommendedName>
        <fullName evidence="4">Protein kinase domain-containing protein</fullName>
    </recommendedName>
</protein>
<reference evidence="2" key="1">
    <citation type="submission" date="2023-08" db="EMBL/GenBank/DDBJ databases">
        <authorList>
            <person name="Audoor S."/>
            <person name="Bilcke G."/>
        </authorList>
    </citation>
    <scope>NUCLEOTIDE SEQUENCE</scope>
</reference>
<feature type="transmembrane region" description="Helical" evidence="1">
    <location>
        <begin position="77"/>
        <end position="98"/>
    </location>
</feature>
<evidence type="ECO:0000256" key="1">
    <source>
        <dbReference type="SAM" id="Phobius"/>
    </source>
</evidence>
<evidence type="ECO:0008006" key="4">
    <source>
        <dbReference type="Google" id="ProtNLM"/>
    </source>
</evidence>
<dbReference type="Proteomes" id="UP001295423">
    <property type="component" value="Unassembled WGS sequence"/>
</dbReference>
<keyword evidence="1" id="KW-0812">Transmembrane</keyword>
<proteinExistence type="predicted"/>
<dbReference type="EMBL" id="CAKOGP040001992">
    <property type="protein sequence ID" value="CAJ1959416.1"/>
    <property type="molecule type" value="Genomic_DNA"/>
</dbReference>
<keyword evidence="1" id="KW-1133">Transmembrane helix</keyword>
<sequence>MYKLVRASRAFDVWSFGVLLYALCSRESLFKVNSDDDITQMLTRCGSYTIICPISLQPVLDLSGEAMTCHIALPKGWVVRYGLAILIGLMIVQAGLAVGHGCGLSVTGADEDVLNTFNFFSDTQGLIIEGMRGDQVESGPTEMLLEYFNYRLDSTVSTTSGIDDRQKFSTSRMNSKRHTRVYHCKLRRKMVSSRNVAHGTSF</sequence>
<keyword evidence="3" id="KW-1185">Reference proteome</keyword>
<dbReference type="InterPro" id="IPR011009">
    <property type="entry name" value="Kinase-like_dom_sf"/>
</dbReference>
<gene>
    <name evidence="2" type="ORF">CYCCA115_LOCUS17839</name>
</gene>
<comment type="caution">
    <text evidence="2">The sequence shown here is derived from an EMBL/GenBank/DDBJ whole genome shotgun (WGS) entry which is preliminary data.</text>
</comment>
<accession>A0AAD2G0Y8</accession>
<organism evidence="2 3">
    <name type="scientific">Cylindrotheca closterium</name>
    <dbReference type="NCBI Taxonomy" id="2856"/>
    <lineage>
        <taxon>Eukaryota</taxon>
        <taxon>Sar</taxon>
        <taxon>Stramenopiles</taxon>
        <taxon>Ochrophyta</taxon>
        <taxon>Bacillariophyta</taxon>
        <taxon>Bacillariophyceae</taxon>
        <taxon>Bacillariophycidae</taxon>
        <taxon>Bacillariales</taxon>
        <taxon>Bacillariaceae</taxon>
        <taxon>Cylindrotheca</taxon>
    </lineage>
</organism>
<keyword evidence="1" id="KW-0472">Membrane</keyword>
<evidence type="ECO:0000313" key="3">
    <source>
        <dbReference type="Proteomes" id="UP001295423"/>
    </source>
</evidence>
<dbReference type="AlphaFoldDB" id="A0AAD2G0Y8"/>
<evidence type="ECO:0000313" key="2">
    <source>
        <dbReference type="EMBL" id="CAJ1959416.1"/>
    </source>
</evidence>
<name>A0AAD2G0Y8_9STRA</name>
<dbReference type="SUPFAM" id="SSF56112">
    <property type="entry name" value="Protein kinase-like (PK-like)"/>
    <property type="match status" value="1"/>
</dbReference>
<dbReference type="Gene3D" id="1.10.510.10">
    <property type="entry name" value="Transferase(Phosphotransferase) domain 1"/>
    <property type="match status" value="1"/>
</dbReference>